<name>G6AXH6_9BACT</name>
<keyword evidence="1" id="KW-1133">Transmembrane helix</keyword>
<organism evidence="2 3">
    <name type="scientific">Leyella stercorea DSM 18206</name>
    <dbReference type="NCBI Taxonomy" id="1002367"/>
    <lineage>
        <taxon>Bacteria</taxon>
        <taxon>Pseudomonadati</taxon>
        <taxon>Bacteroidota</taxon>
        <taxon>Bacteroidia</taxon>
        <taxon>Bacteroidales</taxon>
        <taxon>Prevotellaceae</taxon>
        <taxon>Leyella</taxon>
    </lineage>
</organism>
<dbReference type="HOGENOM" id="CLU_2736729_0_0_10"/>
<evidence type="ECO:0000313" key="3">
    <source>
        <dbReference type="Proteomes" id="UP000004407"/>
    </source>
</evidence>
<feature type="transmembrane region" description="Helical" evidence="1">
    <location>
        <begin position="36"/>
        <end position="63"/>
    </location>
</feature>
<dbReference type="Proteomes" id="UP000004407">
    <property type="component" value="Unassembled WGS sequence"/>
</dbReference>
<gene>
    <name evidence="2" type="ORF">HMPREF0673_01337</name>
</gene>
<evidence type="ECO:0000313" key="2">
    <source>
        <dbReference type="EMBL" id="EHJ40518.1"/>
    </source>
</evidence>
<dbReference type="EMBL" id="AFZZ01000114">
    <property type="protein sequence ID" value="EHJ40518.1"/>
    <property type="molecule type" value="Genomic_DNA"/>
</dbReference>
<keyword evidence="1" id="KW-0812">Transmembrane</keyword>
<proteinExistence type="predicted"/>
<protein>
    <submittedName>
        <fullName evidence="2">Uncharacterized protein</fullName>
    </submittedName>
</protein>
<accession>G6AXH6</accession>
<sequence length="71" mass="8334">MENAFHPDLNTHIGYYYWQIASKGWKIGWKISRFQAYLPAFMLLIMSGVLTILVDMVNFFAFIRCGSQIRL</sequence>
<keyword evidence="1" id="KW-0472">Membrane</keyword>
<dbReference type="AlphaFoldDB" id="G6AXH6"/>
<comment type="caution">
    <text evidence="2">The sequence shown here is derived from an EMBL/GenBank/DDBJ whole genome shotgun (WGS) entry which is preliminary data.</text>
</comment>
<reference evidence="2 3" key="1">
    <citation type="submission" date="2011-08" db="EMBL/GenBank/DDBJ databases">
        <authorList>
            <person name="Weinstock G."/>
            <person name="Sodergren E."/>
            <person name="Clifton S."/>
            <person name="Fulton L."/>
            <person name="Fulton B."/>
            <person name="Courtney L."/>
            <person name="Fronick C."/>
            <person name="Harrison M."/>
            <person name="Strong C."/>
            <person name="Farmer C."/>
            <person name="Delahaunty K."/>
            <person name="Markovic C."/>
            <person name="Hall O."/>
            <person name="Minx P."/>
            <person name="Tomlinson C."/>
            <person name="Mitreva M."/>
            <person name="Hou S."/>
            <person name="Chen J."/>
            <person name="Wollam A."/>
            <person name="Pepin K.H."/>
            <person name="Johnson M."/>
            <person name="Bhonagiri V."/>
            <person name="Zhang X."/>
            <person name="Suruliraj S."/>
            <person name="Warren W."/>
            <person name="Chinwalla A."/>
            <person name="Mardis E.R."/>
            <person name="Wilson R.K."/>
        </authorList>
    </citation>
    <scope>NUCLEOTIDE SEQUENCE [LARGE SCALE GENOMIC DNA]</scope>
    <source>
        <strain evidence="2 3">DSM 18206</strain>
    </source>
</reference>
<evidence type="ECO:0000256" key="1">
    <source>
        <dbReference type="SAM" id="Phobius"/>
    </source>
</evidence>